<feature type="compositionally biased region" description="Basic and acidic residues" evidence="1">
    <location>
        <begin position="56"/>
        <end position="72"/>
    </location>
</feature>
<dbReference type="OrthoDB" id="6479173at2759"/>
<evidence type="ECO:0000313" key="3">
    <source>
        <dbReference type="Proteomes" id="UP000494165"/>
    </source>
</evidence>
<dbReference type="EMBL" id="CADEPI010000063">
    <property type="protein sequence ID" value="CAB3371552.1"/>
    <property type="molecule type" value="Genomic_DNA"/>
</dbReference>
<protein>
    <submittedName>
        <fullName evidence="2">Uncharacterized protein</fullName>
    </submittedName>
</protein>
<accession>A0A8S1CMM7</accession>
<proteinExistence type="predicted"/>
<comment type="caution">
    <text evidence="2">The sequence shown here is derived from an EMBL/GenBank/DDBJ whole genome shotgun (WGS) entry which is preliminary data.</text>
</comment>
<gene>
    <name evidence="2" type="ORF">CLODIP_2_CD01596</name>
</gene>
<reference evidence="2 3" key="1">
    <citation type="submission" date="2020-04" db="EMBL/GenBank/DDBJ databases">
        <authorList>
            <person name="Alioto T."/>
            <person name="Alioto T."/>
            <person name="Gomez Garrido J."/>
        </authorList>
    </citation>
    <scope>NUCLEOTIDE SEQUENCE [LARGE SCALE GENOMIC DNA]</scope>
</reference>
<evidence type="ECO:0000313" key="2">
    <source>
        <dbReference type="EMBL" id="CAB3371552.1"/>
    </source>
</evidence>
<keyword evidence="3" id="KW-1185">Reference proteome</keyword>
<feature type="region of interest" description="Disordered" evidence="1">
    <location>
        <begin position="56"/>
        <end position="75"/>
    </location>
</feature>
<name>A0A8S1CMM7_9INSE</name>
<organism evidence="2 3">
    <name type="scientific">Cloeon dipterum</name>
    <dbReference type="NCBI Taxonomy" id="197152"/>
    <lineage>
        <taxon>Eukaryota</taxon>
        <taxon>Metazoa</taxon>
        <taxon>Ecdysozoa</taxon>
        <taxon>Arthropoda</taxon>
        <taxon>Hexapoda</taxon>
        <taxon>Insecta</taxon>
        <taxon>Pterygota</taxon>
        <taxon>Palaeoptera</taxon>
        <taxon>Ephemeroptera</taxon>
        <taxon>Pisciforma</taxon>
        <taxon>Baetidae</taxon>
        <taxon>Cloeon</taxon>
    </lineage>
</organism>
<dbReference type="Proteomes" id="UP000494165">
    <property type="component" value="Unassembled WGS sequence"/>
</dbReference>
<dbReference type="AlphaFoldDB" id="A0A8S1CMM7"/>
<evidence type="ECO:0000256" key="1">
    <source>
        <dbReference type="SAM" id="MobiDB-lite"/>
    </source>
</evidence>
<sequence>MRCRSTFILQSSRQLPDLITLDYCSEIKTSTTLAMASIPQGAFATFKIRANLSQKEDWNKREDDSKKPKDKNYSYPKFGQELLDALPVKYNGKLMNSIWGQYNKYSVHNFKQMKGDALVHRQPPVDEMIVNGMSACASNPTFFANKSG</sequence>